<dbReference type="EMBL" id="CDPU01000038">
    <property type="protein sequence ID" value="CEO53863.1"/>
    <property type="molecule type" value="Genomic_DNA"/>
</dbReference>
<sequence length="232" mass="26947">MSSEIPKVITRQLPNAVVYDMTTPGSVRITLPPTSTWSSGLHWHESHTEFLRVIKGSIRARVGDTWNVITATDDEQPEVRVDRFVWHEWQRAGPEGEVVVIERTDPADEEKSVFFWNLNGVILNPPSFLNKYTHTLSWVPRFIRDVFQDFWITLNLFVIFYHLDNFPAFSNVKNLVPIIGKQLDQVASHAILYLATWIGWLLGVQPVRRVYTPSGAYDRWWDARKTKSVKRE</sequence>
<dbReference type="SUPFAM" id="SSF51182">
    <property type="entry name" value="RmlC-like cupins"/>
    <property type="match status" value="1"/>
</dbReference>
<proteinExistence type="predicted"/>
<dbReference type="InterPro" id="IPR011051">
    <property type="entry name" value="RmlC_Cupin_sf"/>
</dbReference>
<name>A0A0B7K8X9_BIOOC</name>
<dbReference type="Gene3D" id="2.60.120.10">
    <property type="entry name" value="Jelly Rolls"/>
    <property type="match status" value="1"/>
</dbReference>
<evidence type="ECO:0000313" key="1">
    <source>
        <dbReference type="EMBL" id="CEO53863.1"/>
    </source>
</evidence>
<gene>
    <name evidence="1" type="ORF">BN869_000009921_1</name>
</gene>
<reference evidence="1" key="1">
    <citation type="submission" date="2015-01" db="EMBL/GenBank/DDBJ databases">
        <authorList>
            <person name="Durling Mikael"/>
        </authorList>
    </citation>
    <scope>NUCLEOTIDE SEQUENCE</scope>
</reference>
<evidence type="ECO:0008006" key="2">
    <source>
        <dbReference type="Google" id="ProtNLM"/>
    </source>
</evidence>
<dbReference type="InterPro" id="IPR014710">
    <property type="entry name" value="RmlC-like_jellyroll"/>
</dbReference>
<dbReference type="AlphaFoldDB" id="A0A0B7K8X9"/>
<accession>A0A0B7K8X9</accession>
<organism evidence="1">
    <name type="scientific">Bionectria ochroleuca</name>
    <name type="common">Gliocladium roseum</name>
    <dbReference type="NCBI Taxonomy" id="29856"/>
    <lineage>
        <taxon>Eukaryota</taxon>
        <taxon>Fungi</taxon>
        <taxon>Dikarya</taxon>
        <taxon>Ascomycota</taxon>
        <taxon>Pezizomycotina</taxon>
        <taxon>Sordariomycetes</taxon>
        <taxon>Hypocreomycetidae</taxon>
        <taxon>Hypocreales</taxon>
        <taxon>Bionectriaceae</taxon>
        <taxon>Clonostachys</taxon>
    </lineage>
</organism>
<protein>
    <recommendedName>
        <fullName evidence="2">Cupin 2 conserved barrel domain-containing protein</fullName>
    </recommendedName>
</protein>